<sequence length="87" mass="10060">MYVPAGALKGVDNQLVLFLEWIRLPDQKDLYDHVLALRPVSLEELEIKLKRADSALCGISKKVLMCVLDRLHITYSLPQDGWKRKRK</sequence>
<dbReference type="GO" id="GO:0000712">
    <property type="term" value="P:resolution of meiotic recombination intermediates"/>
    <property type="evidence" value="ECO:0007669"/>
    <property type="project" value="TreeGrafter"/>
</dbReference>
<accession>A0AAV5VKM0</accession>
<reference evidence="1" key="1">
    <citation type="submission" date="2023-10" db="EMBL/GenBank/DDBJ databases">
        <title>Genome assembly of Pristionchus species.</title>
        <authorList>
            <person name="Yoshida K."/>
            <person name="Sommer R.J."/>
        </authorList>
    </citation>
    <scope>NUCLEOTIDE SEQUENCE</scope>
    <source>
        <strain evidence="1">RS5133</strain>
    </source>
</reference>
<dbReference type="PANTHER" id="PTHR21541:SF3">
    <property type="entry name" value="STRUCTURE-SPECIFIC ENDONUCLEASE SUBUNIT SLX4"/>
    <property type="match status" value="1"/>
</dbReference>
<feature type="non-terminal residue" evidence="1">
    <location>
        <position position="87"/>
    </location>
</feature>
<dbReference type="GO" id="GO:0033557">
    <property type="term" value="C:Slx1-Slx4 complex"/>
    <property type="evidence" value="ECO:0007669"/>
    <property type="project" value="TreeGrafter"/>
</dbReference>
<dbReference type="Proteomes" id="UP001432322">
    <property type="component" value="Unassembled WGS sequence"/>
</dbReference>
<dbReference type="AlphaFoldDB" id="A0AAV5VKM0"/>
<proteinExistence type="predicted"/>
<evidence type="ECO:0000313" key="2">
    <source>
        <dbReference type="Proteomes" id="UP001432322"/>
    </source>
</evidence>
<gene>
    <name evidence="1" type="ORF">PFISCL1PPCAC_11257</name>
</gene>
<name>A0AAV5VKM0_9BILA</name>
<evidence type="ECO:0000313" key="1">
    <source>
        <dbReference type="EMBL" id="GMT19961.1"/>
    </source>
</evidence>
<dbReference type="PANTHER" id="PTHR21541">
    <property type="entry name" value="BTB POZ DOMAIN CONTAINING 12"/>
    <property type="match status" value="1"/>
</dbReference>
<dbReference type="EMBL" id="BTSY01000003">
    <property type="protein sequence ID" value="GMT19961.1"/>
    <property type="molecule type" value="Genomic_DNA"/>
</dbReference>
<comment type="caution">
    <text evidence="1">The sequence shown here is derived from an EMBL/GenBank/DDBJ whole genome shotgun (WGS) entry which is preliminary data.</text>
</comment>
<organism evidence="1 2">
    <name type="scientific">Pristionchus fissidentatus</name>
    <dbReference type="NCBI Taxonomy" id="1538716"/>
    <lineage>
        <taxon>Eukaryota</taxon>
        <taxon>Metazoa</taxon>
        <taxon>Ecdysozoa</taxon>
        <taxon>Nematoda</taxon>
        <taxon>Chromadorea</taxon>
        <taxon>Rhabditida</taxon>
        <taxon>Rhabditina</taxon>
        <taxon>Diplogasteromorpha</taxon>
        <taxon>Diplogasteroidea</taxon>
        <taxon>Neodiplogasteridae</taxon>
        <taxon>Pristionchus</taxon>
    </lineage>
</organism>
<keyword evidence="2" id="KW-1185">Reference proteome</keyword>
<protein>
    <submittedName>
        <fullName evidence="1">Uncharacterized protein</fullName>
    </submittedName>
</protein>